<feature type="chain" id="PRO_5040880759" evidence="2">
    <location>
        <begin position="23"/>
        <end position="445"/>
    </location>
</feature>
<dbReference type="InterPro" id="IPR002413">
    <property type="entry name" value="V5_allergen-like"/>
</dbReference>
<dbReference type="Proteomes" id="UP001149165">
    <property type="component" value="Unassembled WGS sequence"/>
</dbReference>
<dbReference type="SMART" id="SM00198">
    <property type="entry name" value="SCP"/>
    <property type="match status" value="1"/>
</dbReference>
<protein>
    <submittedName>
        <fullName evidence="4">PR-1-like protein</fullName>
    </submittedName>
</protein>
<reference evidence="4" key="1">
    <citation type="submission" date="2022-11" db="EMBL/GenBank/DDBJ databases">
        <authorList>
            <person name="Petersen C."/>
        </authorList>
    </citation>
    <scope>NUCLEOTIDE SEQUENCE</scope>
    <source>
        <strain evidence="4">IBT 30069</strain>
    </source>
</reference>
<dbReference type="AlphaFoldDB" id="A0A9W9FBY0"/>
<dbReference type="SUPFAM" id="SSF55797">
    <property type="entry name" value="PR-1-like"/>
    <property type="match status" value="1"/>
</dbReference>
<keyword evidence="5" id="KW-1185">Reference proteome</keyword>
<evidence type="ECO:0000259" key="3">
    <source>
        <dbReference type="SMART" id="SM00198"/>
    </source>
</evidence>
<sequence length="445" mass="47725">MHCTRFVEIFWTLVLLASICLAEQNCGTTYVTVTTTETVWVPNEISVEPTQQSKAPEGPLPSAITGTIVENGGEKSHGHVIETETVWVTTELSREPTKPTKVPAAPELTGTIVENGGGQPHGHACGHESMNGGGCRIRVSTYFSNSTVTGPTASIQKSSPILSSKVWKTSIASSCPSVKSKPVVSMSASSRSAVSLPSALPTPTSTPSLTTTWTKSAFTIPPGVDTEATSRTSSESLKLTRVLSSPTSSSTTTRASASSTSSTLAAPAGTDIPTYPWQGSYEDKVLYSHNIHRINHSVPYLVWNQTLADAAYSWGTRCQFRHNTSLLQGGYGQNLAASSPTASISVHISDYWYNNEMEFFAPYYGWPNPGESSSGHFSQIVWKNTASVGCATVNCRYSSLGMWYTVCNYYPPGNWGGRYGENVLVPIGNPIVKGDPSDIIISNSW</sequence>
<keyword evidence="2" id="KW-0732">Signal</keyword>
<dbReference type="InterPro" id="IPR014044">
    <property type="entry name" value="CAP_dom"/>
</dbReference>
<organism evidence="4 5">
    <name type="scientific">Penicillium angulare</name>
    <dbReference type="NCBI Taxonomy" id="116970"/>
    <lineage>
        <taxon>Eukaryota</taxon>
        <taxon>Fungi</taxon>
        <taxon>Dikarya</taxon>
        <taxon>Ascomycota</taxon>
        <taxon>Pezizomycotina</taxon>
        <taxon>Eurotiomycetes</taxon>
        <taxon>Eurotiomycetidae</taxon>
        <taxon>Eurotiales</taxon>
        <taxon>Aspergillaceae</taxon>
        <taxon>Penicillium</taxon>
    </lineage>
</organism>
<dbReference type="OrthoDB" id="337038at2759"/>
<feature type="compositionally biased region" description="Polar residues" evidence="1">
    <location>
        <begin position="227"/>
        <end position="237"/>
    </location>
</feature>
<dbReference type="PROSITE" id="PS01009">
    <property type="entry name" value="CRISP_1"/>
    <property type="match status" value="1"/>
</dbReference>
<evidence type="ECO:0000313" key="4">
    <source>
        <dbReference type="EMBL" id="KAJ5097132.1"/>
    </source>
</evidence>
<feature type="region of interest" description="Disordered" evidence="1">
    <location>
        <begin position="220"/>
        <end position="264"/>
    </location>
</feature>
<evidence type="ECO:0000313" key="5">
    <source>
        <dbReference type="Proteomes" id="UP001149165"/>
    </source>
</evidence>
<reference evidence="4" key="2">
    <citation type="journal article" date="2023" name="IMA Fungus">
        <title>Comparative genomic study of the Penicillium genus elucidates a diverse pangenome and 15 lateral gene transfer events.</title>
        <authorList>
            <person name="Petersen C."/>
            <person name="Sorensen T."/>
            <person name="Nielsen M.R."/>
            <person name="Sondergaard T.E."/>
            <person name="Sorensen J.L."/>
            <person name="Fitzpatrick D.A."/>
            <person name="Frisvad J.C."/>
            <person name="Nielsen K.L."/>
        </authorList>
    </citation>
    <scope>NUCLEOTIDE SEQUENCE</scope>
    <source>
        <strain evidence="4">IBT 30069</strain>
    </source>
</reference>
<evidence type="ECO:0000256" key="2">
    <source>
        <dbReference type="SAM" id="SignalP"/>
    </source>
</evidence>
<name>A0A9W9FBY0_9EURO</name>
<dbReference type="Gene3D" id="3.40.33.10">
    <property type="entry name" value="CAP"/>
    <property type="match status" value="1"/>
</dbReference>
<feature type="domain" description="SCP" evidence="3">
    <location>
        <begin position="280"/>
        <end position="417"/>
    </location>
</feature>
<gene>
    <name evidence="4" type="ORF">N7456_007853</name>
</gene>
<accession>A0A9W9FBY0</accession>
<dbReference type="InterPro" id="IPR001283">
    <property type="entry name" value="CRISP-related"/>
</dbReference>
<evidence type="ECO:0000256" key="1">
    <source>
        <dbReference type="SAM" id="MobiDB-lite"/>
    </source>
</evidence>
<feature type="compositionally biased region" description="Low complexity" evidence="1">
    <location>
        <begin position="240"/>
        <end position="264"/>
    </location>
</feature>
<dbReference type="EMBL" id="JAPQKH010000005">
    <property type="protein sequence ID" value="KAJ5097132.1"/>
    <property type="molecule type" value="Genomic_DNA"/>
</dbReference>
<comment type="caution">
    <text evidence="4">The sequence shown here is derived from an EMBL/GenBank/DDBJ whole genome shotgun (WGS) entry which is preliminary data.</text>
</comment>
<dbReference type="PANTHER" id="PTHR10334">
    <property type="entry name" value="CYSTEINE-RICH SECRETORY PROTEIN-RELATED"/>
    <property type="match status" value="1"/>
</dbReference>
<feature type="signal peptide" evidence="2">
    <location>
        <begin position="1"/>
        <end position="22"/>
    </location>
</feature>
<dbReference type="PRINTS" id="PR00837">
    <property type="entry name" value="V5TPXLIKE"/>
</dbReference>
<proteinExistence type="predicted"/>
<dbReference type="InterPro" id="IPR018244">
    <property type="entry name" value="Allrgn_V5/Tpx1_CS"/>
</dbReference>
<dbReference type="InterPro" id="IPR035940">
    <property type="entry name" value="CAP_sf"/>
</dbReference>
<dbReference type="Pfam" id="PF00188">
    <property type="entry name" value="CAP"/>
    <property type="match status" value="1"/>
</dbReference>
<dbReference type="GO" id="GO:0005576">
    <property type="term" value="C:extracellular region"/>
    <property type="evidence" value="ECO:0007669"/>
    <property type="project" value="InterPro"/>
</dbReference>
<dbReference type="PRINTS" id="PR00838">
    <property type="entry name" value="V5ALLERGEN"/>
</dbReference>